<reference evidence="1 2" key="1">
    <citation type="submission" date="2014-04" db="EMBL/GenBank/DDBJ databases">
        <authorList>
            <consortium name="DOE Joint Genome Institute"/>
            <person name="Kuo A."/>
            <person name="Tarkka M."/>
            <person name="Buscot F."/>
            <person name="Kohler A."/>
            <person name="Nagy L.G."/>
            <person name="Floudas D."/>
            <person name="Copeland A."/>
            <person name="Barry K.W."/>
            <person name="Cichocki N."/>
            <person name="Veneault-Fourrey C."/>
            <person name="LaButti K."/>
            <person name="Lindquist E.A."/>
            <person name="Lipzen A."/>
            <person name="Lundell T."/>
            <person name="Morin E."/>
            <person name="Murat C."/>
            <person name="Sun H."/>
            <person name="Tunlid A."/>
            <person name="Henrissat B."/>
            <person name="Grigoriev I.V."/>
            <person name="Hibbett D.S."/>
            <person name="Martin F."/>
            <person name="Nordberg H.P."/>
            <person name="Cantor M.N."/>
            <person name="Hua S.X."/>
        </authorList>
    </citation>
    <scope>NUCLEOTIDE SEQUENCE [LARGE SCALE GENOMIC DNA]</scope>
    <source>
        <strain evidence="1 2">F 1598</strain>
    </source>
</reference>
<gene>
    <name evidence="1" type="ORF">PILCRDRAFT_742311</name>
</gene>
<dbReference type="HOGENOM" id="CLU_2373559_0_0_1"/>
<evidence type="ECO:0000313" key="1">
    <source>
        <dbReference type="EMBL" id="KIM72352.1"/>
    </source>
</evidence>
<dbReference type="EMBL" id="KN833139">
    <property type="protein sequence ID" value="KIM72352.1"/>
    <property type="molecule type" value="Genomic_DNA"/>
</dbReference>
<name>A0A0C3B4Y6_PILCF</name>
<keyword evidence="2" id="KW-1185">Reference proteome</keyword>
<accession>A0A0C3B4Y6</accession>
<reference evidence="2" key="2">
    <citation type="submission" date="2015-01" db="EMBL/GenBank/DDBJ databases">
        <title>Evolutionary Origins and Diversification of the Mycorrhizal Mutualists.</title>
        <authorList>
            <consortium name="DOE Joint Genome Institute"/>
            <consortium name="Mycorrhizal Genomics Consortium"/>
            <person name="Kohler A."/>
            <person name="Kuo A."/>
            <person name="Nagy L.G."/>
            <person name="Floudas D."/>
            <person name="Copeland A."/>
            <person name="Barry K.W."/>
            <person name="Cichocki N."/>
            <person name="Veneault-Fourrey C."/>
            <person name="LaButti K."/>
            <person name="Lindquist E.A."/>
            <person name="Lipzen A."/>
            <person name="Lundell T."/>
            <person name="Morin E."/>
            <person name="Murat C."/>
            <person name="Riley R."/>
            <person name="Ohm R."/>
            <person name="Sun H."/>
            <person name="Tunlid A."/>
            <person name="Henrissat B."/>
            <person name="Grigoriev I.V."/>
            <person name="Hibbett D.S."/>
            <person name="Martin F."/>
        </authorList>
    </citation>
    <scope>NUCLEOTIDE SEQUENCE [LARGE SCALE GENOMIC DNA]</scope>
    <source>
        <strain evidence="2">F 1598</strain>
    </source>
</reference>
<dbReference type="InParanoid" id="A0A0C3B4Y6"/>
<evidence type="ECO:0000313" key="2">
    <source>
        <dbReference type="Proteomes" id="UP000054166"/>
    </source>
</evidence>
<proteinExistence type="predicted"/>
<protein>
    <submittedName>
        <fullName evidence="1">Uncharacterized protein</fullName>
    </submittedName>
</protein>
<sequence>MLPMSSPDVNPGAVETQQMRVVAPVGLSSCTVALREIDTYHLSEQYSSSLTDIVLSSWPGSRGPSRLRRISTRFDSWLIVFDACTFSWIAHGAWI</sequence>
<organism evidence="1 2">
    <name type="scientific">Piloderma croceum (strain F 1598)</name>
    <dbReference type="NCBI Taxonomy" id="765440"/>
    <lineage>
        <taxon>Eukaryota</taxon>
        <taxon>Fungi</taxon>
        <taxon>Dikarya</taxon>
        <taxon>Basidiomycota</taxon>
        <taxon>Agaricomycotina</taxon>
        <taxon>Agaricomycetes</taxon>
        <taxon>Agaricomycetidae</taxon>
        <taxon>Atheliales</taxon>
        <taxon>Atheliaceae</taxon>
        <taxon>Piloderma</taxon>
    </lineage>
</organism>
<dbReference type="AlphaFoldDB" id="A0A0C3B4Y6"/>
<dbReference type="Proteomes" id="UP000054166">
    <property type="component" value="Unassembled WGS sequence"/>
</dbReference>